<name>A0A841HFX6_9GAMM</name>
<dbReference type="EC" id="5.6.2.3" evidence="12 13"/>
<comment type="catalytic activity">
    <reaction evidence="11 13">
        <text>ATP + H2O = ADP + phosphate + H(+)</text>
        <dbReference type="Rhea" id="RHEA:13065"/>
        <dbReference type="ChEBI" id="CHEBI:15377"/>
        <dbReference type="ChEBI" id="CHEBI:15378"/>
        <dbReference type="ChEBI" id="CHEBI:30616"/>
        <dbReference type="ChEBI" id="CHEBI:43474"/>
        <dbReference type="ChEBI" id="CHEBI:456216"/>
        <dbReference type="EC" id="5.6.2.3"/>
    </reaction>
</comment>
<gene>
    <name evidence="15" type="ORF">HNQ60_000320</name>
</gene>
<dbReference type="InterPro" id="IPR016136">
    <property type="entry name" value="DNA_helicase_N/primase_C"/>
</dbReference>
<evidence type="ECO:0000256" key="1">
    <source>
        <dbReference type="ARBA" id="ARBA00008428"/>
    </source>
</evidence>
<evidence type="ECO:0000256" key="2">
    <source>
        <dbReference type="ARBA" id="ARBA00022515"/>
    </source>
</evidence>
<comment type="similarity">
    <text evidence="1 13">Belongs to the helicase family. DnaB subfamily.</text>
</comment>
<dbReference type="NCBIfam" id="TIGR00665">
    <property type="entry name" value="DnaB"/>
    <property type="match status" value="1"/>
</dbReference>
<dbReference type="CDD" id="cd00984">
    <property type="entry name" value="DnaB_C"/>
    <property type="match status" value="1"/>
</dbReference>
<evidence type="ECO:0000256" key="10">
    <source>
        <dbReference type="ARBA" id="ARBA00044932"/>
    </source>
</evidence>
<dbReference type="InterPro" id="IPR027417">
    <property type="entry name" value="P-loop_NTPase"/>
</dbReference>
<evidence type="ECO:0000313" key="16">
    <source>
        <dbReference type="Proteomes" id="UP000588068"/>
    </source>
</evidence>
<keyword evidence="5 13" id="KW-0378">Hydrolase</keyword>
<keyword evidence="2 13" id="KW-0639">Primosome</keyword>
<comment type="function">
    <text evidence="10 13">The main replicative DNA helicase, it participates in initiation and elongation during chromosome replication. Travels ahead of the DNA replisome, separating dsDNA into templates for DNA synthesis. A processive ATP-dependent 5'-3' DNA helicase it has DNA-dependent ATPase activity.</text>
</comment>
<dbReference type="SUPFAM" id="SSF48024">
    <property type="entry name" value="N-terminal domain of DnaB helicase"/>
    <property type="match status" value="1"/>
</dbReference>
<dbReference type="Pfam" id="PF03796">
    <property type="entry name" value="DnaB_C"/>
    <property type="match status" value="1"/>
</dbReference>
<reference evidence="15 16" key="1">
    <citation type="submission" date="2020-08" db="EMBL/GenBank/DDBJ databases">
        <title>Genomic Encyclopedia of Type Strains, Phase IV (KMG-IV): sequencing the most valuable type-strain genomes for metagenomic binning, comparative biology and taxonomic classification.</title>
        <authorList>
            <person name="Goeker M."/>
        </authorList>
    </citation>
    <scope>NUCLEOTIDE SEQUENCE [LARGE SCALE GENOMIC DNA]</scope>
    <source>
        <strain evidence="15 16">DSM 26723</strain>
    </source>
</reference>
<dbReference type="InterPro" id="IPR003593">
    <property type="entry name" value="AAA+_ATPase"/>
</dbReference>
<comment type="caution">
    <text evidence="15">The sequence shown here is derived from an EMBL/GenBank/DDBJ whole genome shotgun (WGS) entry which is preliminary data.</text>
</comment>
<keyword evidence="9" id="KW-0413">Isomerase</keyword>
<dbReference type="GO" id="GO:0006269">
    <property type="term" value="P:DNA replication, synthesis of primer"/>
    <property type="evidence" value="ECO:0007669"/>
    <property type="project" value="UniProtKB-UniRule"/>
</dbReference>
<dbReference type="GO" id="GO:0043139">
    <property type="term" value="F:5'-3' DNA helicase activity"/>
    <property type="evidence" value="ECO:0007669"/>
    <property type="project" value="UniProtKB-EC"/>
</dbReference>
<dbReference type="Proteomes" id="UP000588068">
    <property type="component" value="Unassembled WGS sequence"/>
</dbReference>
<dbReference type="NCBIfam" id="NF004384">
    <property type="entry name" value="PRK05748.1"/>
    <property type="match status" value="1"/>
</dbReference>
<evidence type="ECO:0000256" key="8">
    <source>
        <dbReference type="ARBA" id="ARBA00023125"/>
    </source>
</evidence>
<dbReference type="InterPro" id="IPR007693">
    <property type="entry name" value="DNA_helicase_DnaB-like_N"/>
</dbReference>
<dbReference type="GO" id="GO:1990077">
    <property type="term" value="C:primosome complex"/>
    <property type="evidence" value="ECO:0007669"/>
    <property type="project" value="UniProtKB-UniRule"/>
</dbReference>
<dbReference type="Gene3D" id="1.10.860.10">
    <property type="entry name" value="DNAb Helicase, Chain A"/>
    <property type="match status" value="1"/>
</dbReference>
<evidence type="ECO:0000256" key="9">
    <source>
        <dbReference type="ARBA" id="ARBA00023235"/>
    </source>
</evidence>
<dbReference type="InterPro" id="IPR007694">
    <property type="entry name" value="DNA_helicase_DnaB-like_C"/>
</dbReference>
<dbReference type="PROSITE" id="PS51199">
    <property type="entry name" value="SF4_HELICASE"/>
    <property type="match status" value="1"/>
</dbReference>
<keyword evidence="3 13" id="KW-0235">DNA replication</keyword>
<dbReference type="GO" id="GO:0005829">
    <property type="term" value="C:cytosol"/>
    <property type="evidence" value="ECO:0007669"/>
    <property type="project" value="TreeGrafter"/>
</dbReference>
<evidence type="ECO:0000256" key="11">
    <source>
        <dbReference type="ARBA" id="ARBA00048954"/>
    </source>
</evidence>
<dbReference type="EMBL" id="JACHHZ010000001">
    <property type="protein sequence ID" value="MBB6091474.1"/>
    <property type="molecule type" value="Genomic_DNA"/>
</dbReference>
<evidence type="ECO:0000256" key="12">
    <source>
        <dbReference type="NCBIfam" id="TIGR00665"/>
    </source>
</evidence>
<feature type="domain" description="SF4 helicase" evidence="14">
    <location>
        <begin position="200"/>
        <end position="466"/>
    </location>
</feature>
<dbReference type="AlphaFoldDB" id="A0A841HFX6"/>
<dbReference type="GO" id="GO:0003677">
    <property type="term" value="F:DNA binding"/>
    <property type="evidence" value="ECO:0007669"/>
    <property type="project" value="UniProtKB-UniRule"/>
</dbReference>
<dbReference type="GO" id="GO:0042802">
    <property type="term" value="F:identical protein binding"/>
    <property type="evidence" value="ECO:0007669"/>
    <property type="project" value="UniProtKB-ARBA"/>
</dbReference>
<dbReference type="InterPro" id="IPR036185">
    <property type="entry name" value="DNA_heli_DnaB-like_N_sf"/>
</dbReference>
<sequence length="474" mass="52137">MPGTEPKVPFGGSRRDRDRAVVDDIRVPPHSVEAEQAVLGGLMLDNRGWDAIADRMTADDFYRRDHQLIFEGIADLAARSEPFDAVTLSEALERKSLSEQTGGLIYLAGLVRDTPSAANIRAYAEIVRKRSVLRKLIHVGGTIAASAYDPEGREANEIVDEAERLVFEIAESGNKAGSGFVPLRNELGAVIDRLDMLAQNKGQLTGISTGFTRLDEMTAGLQKGDLIVIAGRPSMGKTTFALNIAENAAFGPKKAKVGIFSMEMSRDSLAFRMVSSLGRVDQSHLRVGNIDGEEWSRVNTAISMMKEAPIYIDDTGALTPTDVRARARRLKREHGLDLIVLDYLQLMQVSGNTENRATEISEISRSLKALAKELAVPVIALSQLNRSVEQRTDKKPVMSDLRESGAIEQDADLIMMIYREEVYDKNTTRKGIADIIIAKQRNGEIGEIALTFLGKYTKFENFAPESSYGDGSFR</sequence>
<dbReference type="GO" id="GO:0016787">
    <property type="term" value="F:hydrolase activity"/>
    <property type="evidence" value="ECO:0007669"/>
    <property type="project" value="UniProtKB-KW"/>
</dbReference>
<dbReference type="GO" id="GO:0005524">
    <property type="term" value="F:ATP binding"/>
    <property type="evidence" value="ECO:0007669"/>
    <property type="project" value="UniProtKB-UniRule"/>
</dbReference>
<protein>
    <recommendedName>
        <fullName evidence="12 13">Replicative DNA helicase</fullName>
        <ecNumber evidence="12 13">5.6.2.3</ecNumber>
    </recommendedName>
</protein>
<evidence type="ECO:0000256" key="6">
    <source>
        <dbReference type="ARBA" id="ARBA00022806"/>
    </source>
</evidence>
<organism evidence="15 16">
    <name type="scientific">Povalibacter uvarum</name>
    <dbReference type="NCBI Taxonomy" id="732238"/>
    <lineage>
        <taxon>Bacteria</taxon>
        <taxon>Pseudomonadati</taxon>
        <taxon>Pseudomonadota</taxon>
        <taxon>Gammaproteobacteria</taxon>
        <taxon>Steroidobacterales</taxon>
        <taxon>Steroidobacteraceae</taxon>
        <taxon>Povalibacter</taxon>
    </lineage>
</organism>
<evidence type="ECO:0000259" key="14">
    <source>
        <dbReference type="PROSITE" id="PS51199"/>
    </source>
</evidence>
<evidence type="ECO:0000256" key="7">
    <source>
        <dbReference type="ARBA" id="ARBA00022840"/>
    </source>
</evidence>
<dbReference type="PANTHER" id="PTHR30153:SF2">
    <property type="entry name" value="REPLICATIVE DNA HELICASE"/>
    <property type="match status" value="1"/>
</dbReference>
<evidence type="ECO:0000256" key="3">
    <source>
        <dbReference type="ARBA" id="ARBA00022705"/>
    </source>
</evidence>
<accession>A0A841HFX6</accession>
<keyword evidence="16" id="KW-1185">Reference proteome</keyword>
<evidence type="ECO:0000256" key="13">
    <source>
        <dbReference type="RuleBase" id="RU362085"/>
    </source>
</evidence>
<keyword evidence="4 13" id="KW-0547">Nucleotide-binding</keyword>
<dbReference type="Pfam" id="PF00772">
    <property type="entry name" value="DnaB"/>
    <property type="match status" value="1"/>
</dbReference>
<dbReference type="FunFam" id="3.40.50.300:FF:000076">
    <property type="entry name" value="Replicative DNA helicase"/>
    <property type="match status" value="1"/>
</dbReference>
<dbReference type="PANTHER" id="PTHR30153">
    <property type="entry name" value="REPLICATIVE DNA HELICASE DNAB"/>
    <property type="match status" value="1"/>
</dbReference>
<dbReference type="Gene3D" id="3.40.50.300">
    <property type="entry name" value="P-loop containing nucleotide triphosphate hydrolases"/>
    <property type="match status" value="1"/>
</dbReference>
<dbReference type="SUPFAM" id="SSF52540">
    <property type="entry name" value="P-loop containing nucleoside triphosphate hydrolases"/>
    <property type="match status" value="1"/>
</dbReference>
<keyword evidence="7 13" id="KW-0067">ATP-binding</keyword>
<keyword evidence="8 13" id="KW-0238">DNA-binding</keyword>
<evidence type="ECO:0000313" key="15">
    <source>
        <dbReference type="EMBL" id="MBB6091474.1"/>
    </source>
</evidence>
<dbReference type="SMART" id="SM00382">
    <property type="entry name" value="AAA"/>
    <property type="match status" value="1"/>
</dbReference>
<dbReference type="InterPro" id="IPR007692">
    <property type="entry name" value="DNA_helicase_DnaB"/>
</dbReference>
<dbReference type="RefSeq" id="WP_184329270.1">
    <property type="nucleotide sequence ID" value="NZ_JACHHZ010000001.1"/>
</dbReference>
<evidence type="ECO:0000256" key="5">
    <source>
        <dbReference type="ARBA" id="ARBA00022801"/>
    </source>
</evidence>
<keyword evidence="6 13" id="KW-0347">Helicase</keyword>
<dbReference type="FunFam" id="1.10.860.10:FF:000001">
    <property type="entry name" value="Replicative DNA helicase"/>
    <property type="match status" value="1"/>
</dbReference>
<proteinExistence type="inferred from homology"/>
<evidence type="ECO:0000256" key="4">
    <source>
        <dbReference type="ARBA" id="ARBA00022741"/>
    </source>
</evidence>